<gene>
    <name evidence="10" type="ORF">Q3V37_10920</name>
</gene>
<feature type="domain" description="Cell wall-active antibiotics response LiaF-like C-terminal" evidence="9">
    <location>
        <begin position="586"/>
        <end position="681"/>
    </location>
</feature>
<keyword evidence="4 7" id="KW-1133">Transmembrane helix</keyword>
<feature type="region of interest" description="Disordered" evidence="6">
    <location>
        <begin position="251"/>
        <end position="294"/>
    </location>
</feature>
<organism evidence="10 11">
    <name type="scientific">Micromonospora profundi</name>
    <dbReference type="NCBI Taxonomy" id="1420889"/>
    <lineage>
        <taxon>Bacteria</taxon>
        <taxon>Bacillati</taxon>
        <taxon>Actinomycetota</taxon>
        <taxon>Actinomycetes</taxon>
        <taxon>Micromonosporales</taxon>
        <taxon>Micromonosporaceae</taxon>
        <taxon>Micromonospora</taxon>
    </lineage>
</organism>
<keyword evidence="3 7" id="KW-0812">Transmembrane</keyword>
<feature type="domain" description="Phage shock protein PspC N-terminal" evidence="8">
    <location>
        <begin position="132"/>
        <end position="187"/>
    </location>
</feature>
<evidence type="ECO:0000256" key="7">
    <source>
        <dbReference type="SAM" id="Phobius"/>
    </source>
</evidence>
<feature type="compositionally biased region" description="Polar residues" evidence="6">
    <location>
        <begin position="331"/>
        <end position="340"/>
    </location>
</feature>
<proteinExistence type="predicted"/>
<dbReference type="Pfam" id="PF09922">
    <property type="entry name" value="LiaF-like_C"/>
    <property type="match status" value="1"/>
</dbReference>
<dbReference type="GO" id="GO:0005886">
    <property type="term" value="C:plasma membrane"/>
    <property type="evidence" value="ECO:0007669"/>
    <property type="project" value="UniProtKB-SubCell"/>
</dbReference>
<feature type="transmembrane region" description="Helical" evidence="7">
    <location>
        <begin position="485"/>
        <end position="504"/>
    </location>
</feature>
<feature type="compositionally biased region" description="Gly residues" evidence="6">
    <location>
        <begin position="92"/>
        <end position="106"/>
    </location>
</feature>
<feature type="region of interest" description="Disordered" evidence="6">
    <location>
        <begin position="315"/>
        <end position="483"/>
    </location>
</feature>
<evidence type="ECO:0000256" key="5">
    <source>
        <dbReference type="ARBA" id="ARBA00023136"/>
    </source>
</evidence>
<keyword evidence="2" id="KW-1003">Cell membrane</keyword>
<feature type="compositionally biased region" description="Gly residues" evidence="6">
    <location>
        <begin position="66"/>
        <end position="78"/>
    </location>
</feature>
<evidence type="ECO:0000313" key="10">
    <source>
        <dbReference type="EMBL" id="WLS47695.1"/>
    </source>
</evidence>
<feature type="region of interest" description="Disordered" evidence="6">
    <location>
        <begin position="1"/>
        <end position="123"/>
    </location>
</feature>
<accession>A0AAJ6HZL0</accession>
<feature type="compositionally biased region" description="Pro residues" evidence="6">
    <location>
        <begin position="8"/>
        <end position="26"/>
    </location>
</feature>
<feature type="compositionally biased region" description="Low complexity" evidence="6">
    <location>
        <begin position="27"/>
        <end position="40"/>
    </location>
</feature>
<dbReference type="InterPro" id="IPR007168">
    <property type="entry name" value="Phageshock_PspC_N"/>
</dbReference>
<evidence type="ECO:0000256" key="6">
    <source>
        <dbReference type="SAM" id="MobiDB-lite"/>
    </source>
</evidence>
<feature type="transmembrane region" description="Helical" evidence="7">
    <location>
        <begin position="205"/>
        <end position="225"/>
    </location>
</feature>
<protein>
    <submittedName>
        <fullName evidence="10">PspC domain-containing protein</fullName>
    </submittedName>
</protein>
<evidence type="ECO:0000256" key="1">
    <source>
        <dbReference type="ARBA" id="ARBA00004162"/>
    </source>
</evidence>
<evidence type="ECO:0000256" key="3">
    <source>
        <dbReference type="ARBA" id="ARBA00022692"/>
    </source>
</evidence>
<comment type="subcellular location">
    <subcellularLocation>
        <location evidence="1">Cell membrane</location>
        <topology evidence="1">Single-pass membrane protein</topology>
    </subcellularLocation>
</comment>
<evidence type="ECO:0000259" key="9">
    <source>
        <dbReference type="Pfam" id="PF09922"/>
    </source>
</evidence>
<feature type="transmembrane region" description="Helical" evidence="7">
    <location>
        <begin position="157"/>
        <end position="184"/>
    </location>
</feature>
<feature type="compositionally biased region" description="Low complexity" evidence="6">
    <location>
        <begin position="279"/>
        <end position="294"/>
    </location>
</feature>
<dbReference type="PANTHER" id="PTHR33885:SF3">
    <property type="entry name" value="PHAGE SHOCK PROTEIN C"/>
    <property type="match status" value="1"/>
</dbReference>
<dbReference type="EMBL" id="CP130472">
    <property type="protein sequence ID" value="WLS47695.1"/>
    <property type="molecule type" value="Genomic_DNA"/>
</dbReference>
<feature type="compositionally biased region" description="Pro residues" evidence="6">
    <location>
        <begin position="260"/>
        <end position="278"/>
    </location>
</feature>
<dbReference type="Pfam" id="PF04024">
    <property type="entry name" value="PspC"/>
    <property type="match status" value="1"/>
</dbReference>
<dbReference type="PANTHER" id="PTHR33885">
    <property type="entry name" value="PHAGE SHOCK PROTEIN C"/>
    <property type="match status" value="1"/>
</dbReference>
<name>A0AAJ6HZL0_9ACTN</name>
<reference evidence="10 11" key="1">
    <citation type="submission" date="2023-07" db="EMBL/GenBank/DDBJ databases">
        <title>Micromonospora profundi TRM 95458 converts glycerol to a new osmotic compound.</title>
        <authorList>
            <person name="Lu D."/>
        </authorList>
    </citation>
    <scope>NUCLEOTIDE SEQUENCE [LARGE SCALE GENOMIC DNA]</scope>
    <source>
        <strain evidence="10 11">TRM95458</strain>
    </source>
</reference>
<feature type="transmembrane region" description="Helical" evidence="7">
    <location>
        <begin position="510"/>
        <end position="531"/>
    </location>
</feature>
<feature type="compositionally biased region" description="Low complexity" evidence="6">
    <location>
        <begin position="316"/>
        <end position="330"/>
    </location>
</feature>
<dbReference type="RefSeq" id="WP_306273439.1">
    <property type="nucleotide sequence ID" value="NZ_CP130472.1"/>
</dbReference>
<dbReference type="Proteomes" id="UP001235874">
    <property type="component" value="Chromosome"/>
</dbReference>
<feature type="transmembrane region" description="Helical" evidence="7">
    <location>
        <begin position="538"/>
        <end position="558"/>
    </location>
</feature>
<feature type="compositionally biased region" description="Low complexity" evidence="6">
    <location>
        <begin position="54"/>
        <end position="65"/>
    </location>
</feature>
<dbReference type="AlphaFoldDB" id="A0AAJ6HZL0"/>
<feature type="compositionally biased region" description="Low complexity" evidence="6">
    <location>
        <begin position="394"/>
        <end position="427"/>
    </location>
</feature>
<sequence>MTEEAAPSPRPGSSPPGGSAPPPPATTPAGWAEPATFGPPTGAGPTGGPPPGAPSGTYETAAPQPGGTGHQPGGGGYPPGATGPGPAAGFAAGTGYGPGYGAGGGPGTPPPGPGGPSVGPLGGNGFTSRYGLVRPRDGRYLAGVCAAIGRATNTDPVLWRVLLAVLGFFGGIGILVYVAAWLIIPNEGDTASPVESMLGRGRSSMSPVTVIVLSILVAASFGYIVTDAFRAVLLGVAILIGGALLLNRDGRGPQPGTPVGTPPGPSGAPPGPVPPVAWPAPAHGAAPPAGPLATAPLAGGDPAYATVAAPEPPTLPAYAAQPSTAAQSATVQPTTGQPTAKQPAYEQPGYEQPGYEQPTEQPVYEQPTTEQPVTGQPVTGAPADSTAPQPAGLSAPAPSWPSTAPTWPSAAPTWPSTGTPSTGTSSANWPSAPVTGAPTGHRSAATPGGYRPPFAPHGPYASATPAASPPPKPPKPPKRPRERSPLGAVTFSLIFLALGLVGLLDLLDVFTFGASAYFAAALATVGLGLLVGTWFGRARWLIALGLVTAAALGTATIAESYDRIRGVDGAVTWAPTTHRDLANRYENSFGDAVLDLRGIDFTKQESEVTVQVNFGHATVVVPPNVDVTTVADVNAGDAIIFGKRSGGLDGELRESTDLGADGAGGGTLRLYIHVNAGNLEVTR</sequence>
<dbReference type="InterPro" id="IPR024425">
    <property type="entry name" value="LiaF-like_C"/>
</dbReference>
<evidence type="ECO:0000256" key="2">
    <source>
        <dbReference type="ARBA" id="ARBA00022475"/>
    </source>
</evidence>
<keyword evidence="11" id="KW-1185">Reference proteome</keyword>
<dbReference type="KEGG" id="mprn:Q3V37_10920"/>
<dbReference type="InterPro" id="IPR052027">
    <property type="entry name" value="PspC"/>
</dbReference>
<evidence type="ECO:0000259" key="8">
    <source>
        <dbReference type="Pfam" id="PF04024"/>
    </source>
</evidence>
<keyword evidence="5 7" id="KW-0472">Membrane</keyword>
<evidence type="ECO:0000256" key="4">
    <source>
        <dbReference type="ARBA" id="ARBA00022989"/>
    </source>
</evidence>
<evidence type="ECO:0000313" key="11">
    <source>
        <dbReference type="Proteomes" id="UP001235874"/>
    </source>
</evidence>
<feature type="compositionally biased region" description="Polar residues" evidence="6">
    <location>
        <begin position="366"/>
        <end position="377"/>
    </location>
</feature>